<dbReference type="PRINTS" id="PR01037">
    <property type="entry name" value="TCRTETOQM"/>
</dbReference>
<dbReference type="PRINTS" id="PR00315">
    <property type="entry name" value="ELONGATNFCT"/>
</dbReference>
<dbReference type="InterPro" id="IPR035650">
    <property type="entry name" value="Tet_C"/>
</dbReference>
<dbReference type="PANTHER" id="PTHR43261:SF1">
    <property type="entry name" value="RIBOSOME-RELEASING FACTOR 2, MITOCHONDRIAL"/>
    <property type="match status" value="1"/>
</dbReference>
<name>A0A1B2E2E2_9BACL</name>
<dbReference type="GO" id="GO:0046677">
    <property type="term" value="P:response to antibiotic"/>
    <property type="evidence" value="ECO:0007669"/>
    <property type="project" value="UniProtKB-KW"/>
</dbReference>
<dbReference type="PANTHER" id="PTHR43261">
    <property type="entry name" value="TRANSLATION ELONGATION FACTOR G-RELATED"/>
    <property type="match status" value="1"/>
</dbReference>
<dbReference type="InterPro" id="IPR000795">
    <property type="entry name" value="T_Tr_GTP-bd_dom"/>
</dbReference>
<organism evidence="7">
    <name type="scientific">Paenibacillus ihbetae</name>
    <dbReference type="NCBI Taxonomy" id="1870820"/>
    <lineage>
        <taxon>Bacteria</taxon>
        <taxon>Bacillati</taxon>
        <taxon>Bacillota</taxon>
        <taxon>Bacilli</taxon>
        <taxon>Bacillales</taxon>
        <taxon>Paenibacillaceae</taxon>
        <taxon>Paenibacillus</taxon>
    </lineage>
</organism>
<dbReference type="NCBIfam" id="TIGR00231">
    <property type="entry name" value="small_GTP"/>
    <property type="match status" value="1"/>
</dbReference>
<dbReference type="SUPFAM" id="SSF54211">
    <property type="entry name" value="Ribosomal protein S5 domain 2-like"/>
    <property type="match status" value="1"/>
</dbReference>
<evidence type="ECO:0000256" key="3">
    <source>
        <dbReference type="ARBA" id="ARBA00022917"/>
    </source>
</evidence>
<dbReference type="EMBL" id="CP016809">
    <property type="protein sequence ID" value="ANY74111.1"/>
    <property type="molecule type" value="Genomic_DNA"/>
</dbReference>
<dbReference type="AlphaFoldDB" id="A0A1B2E2E2"/>
<reference evidence="7" key="1">
    <citation type="submission" date="2016-08" db="EMBL/GenBank/DDBJ databases">
        <title>Complete Genome Seqeunce of Paenibacillus sp. nov. IHBB 9852 from high altitute lake of Indian trans-Himalayas.</title>
        <authorList>
            <person name="Kiran S."/>
            <person name="Swarnkar M.K."/>
            <person name="Rana A."/>
            <person name="Tewari R."/>
            <person name="Gulati A."/>
        </authorList>
    </citation>
    <scope>NUCLEOTIDE SEQUENCE [LARGE SCALE GENOMIC DNA]</scope>
    <source>
        <strain evidence="7">IHBB 9852</strain>
    </source>
</reference>
<comment type="function">
    <text evidence="1">Abolishes the inhibitory effect of tetracyclin on protein synthesis by a non-covalent modification of the ribosomes.</text>
</comment>
<dbReference type="InterPro" id="IPR053905">
    <property type="entry name" value="EF-G-like_DII"/>
</dbReference>
<feature type="domain" description="Tr-type G" evidence="6">
    <location>
        <begin position="1"/>
        <end position="236"/>
    </location>
</feature>
<dbReference type="Gene3D" id="2.40.30.10">
    <property type="entry name" value="Translation factors"/>
    <property type="match status" value="1"/>
</dbReference>
<dbReference type="GO" id="GO:0003924">
    <property type="term" value="F:GTPase activity"/>
    <property type="evidence" value="ECO:0007669"/>
    <property type="project" value="InterPro"/>
</dbReference>
<keyword evidence="7" id="KW-0251">Elongation factor</keyword>
<dbReference type="Pfam" id="PF03764">
    <property type="entry name" value="EFG_IV"/>
    <property type="match status" value="1"/>
</dbReference>
<evidence type="ECO:0000259" key="6">
    <source>
        <dbReference type="PROSITE" id="PS51722"/>
    </source>
</evidence>
<dbReference type="KEGG" id="pib:BBD41_16815"/>
<dbReference type="GO" id="GO:0003746">
    <property type="term" value="F:translation elongation factor activity"/>
    <property type="evidence" value="ECO:0007669"/>
    <property type="project" value="UniProtKB-KW"/>
</dbReference>
<dbReference type="Gene3D" id="3.30.70.240">
    <property type="match status" value="1"/>
</dbReference>
<dbReference type="SUPFAM" id="SSF50447">
    <property type="entry name" value="Translation proteins"/>
    <property type="match status" value="1"/>
</dbReference>
<protein>
    <submittedName>
        <fullName evidence="7">Elongation factor G</fullName>
    </submittedName>
</protein>
<keyword evidence="2" id="KW-0547">Nucleotide-binding</keyword>
<dbReference type="RefSeq" id="WP_099478291.1">
    <property type="nucleotide sequence ID" value="NZ_CP016809.1"/>
</dbReference>
<keyword evidence="5" id="KW-0046">Antibiotic resistance</keyword>
<evidence type="ECO:0000256" key="2">
    <source>
        <dbReference type="ARBA" id="ARBA00022741"/>
    </source>
</evidence>
<sequence length="651" mass="72577">MNKTIGLFAHVDAGKTTLAEQLLYLTHTIQERGRVDHRNAYMDNHDIEKERGITVFADQAIMPFQGSTYYLIDTPGHVDFSPEMERAIQVMDAAVVVISAVEGVEGHTETVWQLLRKYGVPTFFFLNKIDRTGADSERVLEEIRRELTEDVCLISEEDKLHEGGISPSLAEVVAERDEGLLEQYIDQGFDAGTWLSAMREMIQDGRIFPCFSGSALQSIGVSHFLLQLDSLLHTDYDRGAEFSGRVYKIRHDDQGTRLTYIKALSGKLRVRDEVTYHGGPAAMREKITGIRLVHGKKFTMVDEVGAGDLFVVTGLSSAAAGDGLGALGGRTVYELVPTLKSKVQFDSSVHPKDMLRIFRLLDAEDPSLSVQWDEASQGIHLHVMGTIQLEVLQRIVDERFGHRIGFAEPEILYKETIARPSIGSGHFEPLKHYAEVHLKLEPGERNGGIVFANACHPDMLPVNYQHLVAQHIGEREHHGLLTGSPLTDMKITLLKGRAHNKHTHGGDFREATFRALRQGLEKTTSLLLEPYYQFKIKVELEHIGRLLSDLTQAKATFEPPDTTGDKVTVTGTAPVSTLMNYAMELAAYTKGRGAITLTYGGYDRCHNEEEVIRRIGYDKNADPEYTSSSIFCAKGAGYAVPWDEADKLMHV</sequence>
<dbReference type="InterPro" id="IPR027417">
    <property type="entry name" value="P-loop_NTPase"/>
</dbReference>
<dbReference type="InterPro" id="IPR000640">
    <property type="entry name" value="EFG_V-like"/>
</dbReference>
<evidence type="ECO:0000313" key="7">
    <source>
        <dbReference type="EMBL" id="ANY74111.1"/>
    </source>
</evidence>
<dbReference type="PROSITE" id="PS51722">
    <property type="entry name" value="G_TR_2"/>
    <property type="match status" value="1"/>
</dbReference>
<dbReference type="Gene3D" id="3.30.70.870">
    <property type="entry name" value="Elongation Factor G (Translational Gtpase), domain 3"/>
    <property type="match status" value="1"/>
</dbReference>
<dbReference type="SUPFAM" id="SSF54980">
    <property type="entry name" value="EF-G C-terminal domain-like"/>
    <property type="match status" value="2"/>
</dbReference>
<dbReference type="GO" id="GO:0005525">
    <property type="term" value="F:GTP binding"/>
    <property type="evidence" value="ECO:0007669"/>
    <property type="project" value="UniProtKB-KW"/>
</dbReference>
<evidence type="ECO:0000256" key="5">
    <source>
        <dbReference type="ARBA" id="ARBA00023251"/>
    </source>
</evidence>
<dbReference type="InterPro" id="IPR020568">
    <property type="entry name" value="Ribosomal_Su5_D2-typ_SF"/>
</dbReference>
<dbReference type="SUPFAM" id="SSF52540">
    <property type="entry name" value="P-loop containing nucleoside triphosphate hydrolases"/>
    <property type="match status" value="1"/>
</dbReference>
<dbReference type="Pfam" id="PF00679">
    <property type="entry name" value="EFG_C"/>
    <property type="match status" value="1"/>
</dbReference>
<dbReference type="InterPro" id="IPR035647">
    <property type="entry name" value="EFG_III/V"/>
</dbReference>
<dbReference type="Pfam" id="PF22042">
    <property type="entry name" value="EF-G_D2"/>
    <property type="match status" value="1"/>
</dbReference>
<dbReference type="Gene3D" id="3.40.50.300">
    <property type="entry name" value="P-loop containing nucleotide triphosphate hydrolases"/>
    <property type="match status" value="1"/>
</dbReference>
<accession>A0A1B2E2E2</accession>
<dbReference type="Pfam" id="PF00009">
    <property type="entry name" value="GTP_EFTU"/>
    <property type="match status" value="1"/>
</dbReference>
<dbReference type="CDD" id="cd03711">
    <property type="entry name" value="Tet_C"/>
    <property type="match status" value="1"/>
</dbReference>
<dbReference type="InterPro" id="IPR014721">
    <property type="entry name" value="Ribsml_uS5_D2-typ_fold_subgr"/>
</dbReference>
<dbReference type="InterPro" id="IPR005225">
    <property type="entry name" value="Small_GTP-bd"/>
</dbReference>
<evidence type="ECO:0000256" key="4">
    <source>
        <dbReference type="ARBA" id="ARBA00023134"/>
    </source>
</evidence>
<gene>
    <name evidence="7" type="ORF">BBD41_16815</name>
</gene>
<dbReference type="Gene3D" id="3.30.230.10">
    <property type="match status" value="1"/>
</dbReference>
<dbReference type="SMART" id="SM00889">
    <property type="entry name" value="EFG_IV"/>
    <property type="match status" value="1"/>
</dbReference>
<keyword evidence="3" id="KW-0648">Protein biosynthesis</keyword>
<keyword evidence="4" id="KW-0342">GTP-binding</keyword>
<proteinExistence type="predicted"/>
<dbReference type="InterPro" id="IPR009000">
    <property type="entry name" value="Transl_B-barrel_sf"/>
</dbReference>
<dbReference type="SMART" id="SM00838">
    <property type="entry name" value="EFG_C"/>
    <property type="match status" value="1"/>
</dbReference>
<dbReference type="GO" id="GO:0032790">
    <property type="term" value="P:ribosome disassembly"/>
    <property type="evidence" value="ECO:0007669"/>
    <property type="project" value="TreeGrafter"/>
</dbReference>
<dbReference type="InterPro" id="IPR005517">
    <property type="entry name" value="Transl_elong_EFG/EF2_IV"/>
</dbReference>
<evidence type="ECO:0000256" key="1">
    <source>
        <dbReference type="ARBA" id="ARBA00003987"/>
    </source>
</evidence>